<dbReference type="GeneID" id="80399029"/>
<evidence type="ECO:0000256" key="9">
    <source>
        <dbReference type="PIRSR" id="PIRSR605093-1"/>
    </source>
</evidence>
<evidence type="ECO:0000259" key="10">
    <source>
        <dbReference type="PROSITE" id="PS50522"/>
    </source>
</evidence>
<keyword evidence="9" id="KW-0460">Magnesium</keyword>
<dbReference type="InterPro" id="IPR005093">
    <property type="entry name" value="RNArep_beta"/>
</dbReference>
<evidence type="ECO:0000313" key="11">
    <source>
        <dbReference type="EMBL" id="DAD52285.1"/>
    </source>
</evidence>
<dbReference type="InterPro" id="IPR043502">
    <property type="entry name" value="DNA/RNA_pol_sf"/>
</dbReference>
<keyword evidence="6" id="KW-0693">Viral RNA replication</keyword>
<evidence type="ECO:0000256" key="5">
    <source>
        <dbReference type="ARBA" id="ARBA00022741"/>
    </source>
</evidence>
<protein>
    <recommendedName>
        <fullName evidence="1">RNA-directed RNA polymerase</fullName>
        <ecNumber evidence="1">2.7.7.48</ecNumber>
    </recommendedName>
    <alternativeName>
        <fullName evidence="7">RNA replicase beta chain</fullName>
    </alternativeName>
</protein>
<dbReference type="GO" id="GO:0003968">
    <property type="term" value="F:RNA-directed RNA polymerase activity"/>
    <property type="evidence" value="ECO:0007669"/>
    <property type="project" value="UniProtKB-KW"/>
</dbReference>
<keyword evidence="9" id="KW-0479">Metal-binding</keyword>
<keyword evidence="5" id="KW-0547">Nucleotide-binding</keyword>
<dbReference type="GO" id="GO:0000166">
    <property type="term" value="F:nucleotide binding"/>
    <property type="evidence" value="ECO:0007669"/>
    <property type="project" value="UniProtKB-KW"/>
</dbReference>
<proteinExistence type="predicted"/>
<evidence type="ECO:0000256" key="2">
    <source>
        <dbReference type="ARBA" id="ARBA00022484"/>
    </source>
</evidence>
<reference evidence="11" key="1">
    <citation type="submission" date="2020-09" db="EMBL/GenBank/DDBJ databases">
        <title>Leviviricetes taxonomy.</title>
        <authorList>
            <person name="Stockdale S.R."/>
            <person name="Callanan J."/>
            <person name="Adriaenssens E.M."/>
            <person name="Kuhn J.H."/>
            <person name="Rumnieks J."/>
            <person name="Shkoporov A."/>
            <person name="Draper L.A."/>
            <person name="Ross P."/>
            <person name="Hill C."/>
        </authorList>
    </citation>
    <scope>NUCLEOTIDE SEQUENCE</scope>
</reference>
<organism evidence="11 12">
    <name type="scientific">ssRNA phage SRR6960799_13</name>
    <dbReference type="NCBI Taxonomy" id="2786569"/>
    <lineage>
        <taxon>Viruses</taxon>
        <taxon>Riboviria</taxon>
        <taxon>Orthornavirae</taxon>
        <taxon>Lenarviricota</taxon>
        <taxon>Leviviricetes</taxon>
        <taxon>Norzivirales</taxon>
        <taxon>Fiersviridae</taxon>
        <taxon>Shomudavirus</taxon>
        <taxon>Shomudavirus limadaptatum</taxon>
    </lineage>
</organism>
<keyword evidence="3" id="KW-0808">Transferase</keyword>
<dbReference type="KEGG" id="vg:80399029"/>
<accession>A0A8S5L4M3</accession>
<feature type="binding site" evidence="9">
    <location>
        <position position="290"/>
    </location>
    <ligand>
        <name>Mg(2+)</name>
        <dbReference type="ChEBI" id="CHEBI:18420"/>
        <label>2</label>
    </ligand>
</feature>
<evidence type="ECO:0000256" key="1">
    <source>
        <dbReference type="ARBA" id="ARBA00012494"/>
    </source>
</evidence>
<feature type="domain" description="RdRp catalytic" evidence="10">
    <location>
        <begin position="275"/>
        <end position="411"/>
    </location>
</feature>
<dbReference type="InterPro" id="IPR007096">
    <property type="entry name" value="RNA-dir_Rpol_cat_phage"/>
</dbReference>
<dbReference type="GO" id="GO:0046872">
    <property type="term" value="F:metal ion binding"/>
    <property type="evidence" value="ECO:0007669"/>
    <property type="project" value="UniProtKB-KW"/>
</dbReference>
<feature type="binding site" evidence="9">
    <location>
        <position position="379"/>
    </location>
    <ligand>
        <name>Mg(2+)</name>
        <dbReference type="ChEBI" id="CHEBI:18420"/>
        <label>2</label>
    </ligand>
</feature>
<evidence type="ECO:0000256" key="8">
    <source>
        <dbReference type="ARBA" id="ARBA00048744"/>
    </source>
</evidence>
<evidence type="ECO:0000313" key="12">
    <source>
        <dbReference type="Proteomes" id="UP000678873"/>
    </source>
</evidence>
<dbReference type="GO" id="GO:0039694">
    <property type="term" value="P:viral RNA genome replication"/>
    <property type="evidence" value="ECO:0007669"/>
    <property type="project" value="InterPro"/>
</dbReference>
<evidence type="ECO:0000256" key="3">
    <source>
        <dbReference type="ARBA" id="ARBA00022679"/>
    </source>
</evidence>
<dbReference type="PROSITE" id="PS50522">
    <property type="entry name" value="RDRP_PHAGE"/>
    <property type="match status" value="1"/>
</dbReference>
<comment type="cofactor">
    <cofactor evidence="9">
        <name>Mg(2+)</name>
        <dbReference type="ChEBI" id="CHEBI:18420"/>
    </cofactor>
    <text evidence="9">Binds 2 Mg(2+) per subunit.</text>
</comment>
<dbReference type="EMBL" id="BK014058">
    <property type="protein sequence ID" value="DAD52285.1"/>
    <property type="molecule type" value="Genomic_RNA"/>
</dbReference>
<evidence type="ECO:0000256" key="4">
    <source>
        <dbReference type="ARBA" id="ARBA00022695"/>
    </source>
</evidence>
<evidence type="ECO:0000256" key="7">
    <source>
        <dbReference type="ARBA" id="ARBA00030248"/>
    </source>
</evidence>
<dbReference type="RefSeq" id="YP_010769884.1">
    <property type="nucleotide sequence ID" value="NC_074099.1"/>
</dbReference>
<keyword evidence="2 11" id="KW-0696">RNA-directed RNA polymerase</keyword>
<dbReference type="SUPFAM" id="SSF56672">
    <property type="entry name" value="DNA/RNA polymerases"/>
    <property type="match status" value="1"/>
</dbReference>
<dbReference type="EC" id="2.7.7.48" evidence="1"/>
<comment type="catalytic activity">
    <reaction evidence="8">
        <text>RNA(n) + a ribonucleoside 5'-triphosphate = RNA(n+1) + diphosphate</text>
        <dbReference type="Rhea" id="RHEA:21248"/>
        <dbReference type="Rhea" id="RHEA-COMP:14527"/>
        <dbReference type="Rhea" id="RHEA-COMP:17342"/>
        <dbReference type="ChEBI" id="CHEBI:33019"/>
        <dbReference type="ChEBI" id="CHEBI:61557"/>
        <dbReference type="ChEBI" id="CHEBI:140395"/>
        <dbReference type="EC" id="2.7.7.48"/>
    </reaction>
</comment>
<gene>
    <name evidence="11" type="primary">SRR6960799_13_3</name>
</gene>
<dbReference type="Proteomes" id="UP000678873">
    <property type="component" value="Segment"/>
</dbReference>
<dbReference type="Pfam" id="PF03431">
    <property type="entry name" value="RNA_replicase_B"/>
    <property type="match status" value="1"/>
</dbReference>
<evidence type="ECO:0000256" key="6">
    <source>
        <dbReference type="ARBA" id="ARBA00022953"/>
    </source>
</evidence>
<sequence>MRQLTRIDDSYTEAETLDLLTDLACRFARKGGSQGSHIESLLRKKDLYSVCHYDVVYSDLSPQDVEPVRAVRQALSLFQKLEFLDIGIDKQLSATETFIAAENRCRETNEIFRLWAKGIFSFRPQIERVFFRAQQLIADTLGEVPSVSNLKLRLGPGATTLTKKRDASIVEKFTVGLACSEEFAPWAATVMSELPMVTDLFSDVDFDDGCDAWSRVTIQIMDGVLSFAEKNAKTKRIVVKQPPLNVMAQLAIADPLENSLLRRGVDLKNQLLNQELAKEGSLYGRIATLDLKSASDLIAIELVAHLLPVDWFSVLNAWRVGKLIVPWSEKAIKLEQFSSMGNGFTFPLESLIFWALSHAAVEISCSKDDEFRRATVYGDDIIVPTSSALLVREVLSCAGFLVNTQKSYWTGPFRESCGADFLFGIDIRPIYVKRKLDGAGLFSLHNGLVRKGWNHEAEWVRTFISPKLAIFGPDGYGDGHLLGPWDPKAHNRQFGWGGYTFKTYKEVPNKDLTPLKKGYDVLPHYSTYMGAYAPILPQVPALANANFRTLRELARVRGRDGTNYVCVLEPSKAIPEVACEFGFKGKFTTIPGFTGYKKVSIYTLEKD</sequence>
<feature type="binding site" evidence="9">
    <location>
        <position position="380"/>
    </location>
    <ligand>
        <name>Mg(2+)</name>
        <dbReference type="ChEBI" id="CHEBI:18420"/>
        <label>2</label>
    </ligand>
</feature>
<keyword evidence="4" id="KW-0548">Nucleotidyltransferase</keyword>
<keyword evidence="12" id="KW-1185">Reference proteome</keyword>
<name>A0A8S5L4M3_9VIRU</name>